<dbReference type="GO" id="GO:0004838">
    <property type="term" value="F:L-tyrosine-2-oxoglutarate transaminase activity"/>
    <property type="evidence" value="ECO:0007669"/>
    <property type="project" value="UniProtKB-UniRule"/>
</dbReference>
<dbReference type="GO" id="GO:0006559">
    <property type="term" value="P:L-phenylalanine catabolic process"/>
    <property type="evidence" value="ECO:0007669"/>
    <property type="project" value="UniProtKB-UniRule"/>
</dbReference>
<comment type="cofactor">
    <cofactor evidence="1 6 7">
        <name>pyridoxal 5'-phosphate</name>
        <dbReference type="ChEBI" id="CHEBI:597326"/>
    </cofactor>
</comment>
<keyword evidence="4" id="KW-0808">Transferase</keyword>
<evidence type="ECO:0000256" key="1">
    <source>
        <dbReference type="ARBA" id="ARBA00001933"/>
    </source>
</evidence>
<comment type="function">
    <text evidence="6">Transaminase involved in tyrosine breakdown. Converts tyrosine to p-hydroxyphenylpyruvate.</text>
</comment>
<evidence type="ECO:0000256" key="2">
    <source>
        <dbReference type="ARBA" id="ARBA00007441"/>
    </source>
</evidence>
<evidence type="ECO:0000256" key="3">
    <source>
        <dbReference type="ARBA" id="ARBA00022576"/>
    </source>
</evidence>
<evidence type="ECO:0000313" key="10">
    <source>
        <dbReference type="Proteomes" id="UP001201812"/>
    </source>
</evidence>
<gene>
    <name evidence="9" type="ORF">DdX_18773</name>
</gene>
<dbReference type="GO" id="GO:0030170">
    <property type="term" value="F:pyridoxal phosphate binding"/>
    <property type="evidence" value="ECO:0007669"/>
    <property type="project" value="InterPro"/>
</dbReference>
<keyword evidence="5 6" id="KW-0663">Pyridoxal phosphate</keyword>
<dbReference type="InterPro" id="IPR015421">
    <property type="entry name" value="PyrdxlP-dep_Trfase_major"/>
</dbReference>
<dbReference type="InterPro" id="IPR004839">
    <property type="entry name" value="Aminotransferase_I/II_large"/>
</dbReference>
<dbReference type="EMBL" id="JAKKPZ010000296">
    <property type="protein sequence ID" value="KAI1696956.1"/>
    <property type="molecule type" value="Genomic_DNA"/>
</dbReference>
<dbReference type="Proteomes" id="UP001201812">
    <property type="component" value="Unassembled WGS sequence"/>
</dbReference>
<dbReference type="PANTHER" id="PTHR45744:SF2">
    <property type="entry name" value="TYROSINE AMINOTRANSFERASE"/>
    <property type="match status" value="1"/>
</dbReference>
<keyword evidence="3 9" id="KW-0032">Aminotransferase</keyword>
<name>A0AAD4QXS5_9BILA</name>
<evidence type="ECO:0000256" key="4">
    <source>
        <dbReference type="ARBA" id="ARBA00022679"/>
    </source>
</evidence>
<dbReference type="Pfam" id="PF00155">
    <property type="entry name" value="Aminotran_1_2"/>
    <property type="match status" value="1"/>
</dbReference>
<protein>
    <recommendedName>
        <fullName evidence="6">Tyrosine aminotransferase</fullName>
        <shortName evidence="6">TAT</shortName>
        <ecNumber evidence="6">2.6.1.5</ecNumber>
    </recommendedName>
</protein>
<evidence type="ECO:0000256" key="6">
    <source>
        <dbReference type="PIRNR" id="PIRNR000517"/>
    </source>
</evidence>
<dbReference type="InterPro" id="IPR005958">
    <property type="entry name" value="TyrNic_aminoTrfase"/>
</dbReference>
<evidence type="ECO:0000259" key="8">
    <source>
        <dbReference type="Pfam" id="PF00155"/>
    </source>
</evidence>
<comment type="subunit">
    <text evidence="6">Homodimer.</text>
</comment>
<dbReference type="Gene3D" id="3.40.640.10">
    <property type="entry name" value="Type I PLP-dependent aspartate aminotransferase-like (Major domain)"/>
    <property type="match status" value="1"/>
</dbReference>
<proteinExistence type="inferred from homology"/>
<feature type="domain" description="Aminotransferase class I/classII large" evidence="8">
    <location>
        <begin position="22"/>
        <end position="360"/>
    </location>
</feature>
<dbReference type="AlphaFoldDB" id="A0AAD4QXS5"/>
<dbReference type="CDD" id="cd00609">
    <property type="entry name" value="AAT_like"/>
    <property type="match status" value="1"/>
</dbReference>
<evidence type="ECO:0000313" key="9">
    <source>
        <dbReference type="EMBL" id="KAI1696956.1"/>
    </source>
</evidence>
<comment type="caution">
    <text evidence="9">The sequence shown here is derived from an EMBL/GenBank/DDBJ whole genome shotgun (WGS) entry which is preliminary data.</text>
</comment>
<evidence type="ECO:0000256" key="5">
    <source>
        <dbReference type="ARBA" id="ARBA00022898"/>
    </source>
</evidence>
<dbReference type="EC" id="2.6.1.5" evidence="6"/>
<comment type="catalytic activity">
    <reaction evidence="6">
        <text>L-tyrosine + 2-oxoglutarate = 3-(4-hydroxyphenyl)pyruvate + L-glutamate</text>
        <dbReference type="Rhea" id="RHEA:15093"/>
        <dbReference type="ChEBI" id="CHEBI:16810"/>
        <dbReference type="ChEBI" id="CHEBI:29985"/>
        <dbReference type="ChEBI" id="CHEBI:36242"/>
        <dbReference type="ChEBI" id="CHEBI:58315"/>
        <dbReference type="EC" id="2.6.1.5"/>
    </reaction>
</comment>
<dbReference type="InterPro" id="IPR015422">
    <property type="entry name" value="PyrdxlP-dep_Trfase_small"/>
</dbReference>
<feature type="modified residue" description="N6-(pyridoxal phosphate)lysine" evidence="7">
    <location>
        <position position="228"/>
    </location>
</feature>
<comment type="similarity">
    <text evidence="2 6">Belongs to the class-I pyridoxal-phosphate-dependent aminotransferase family.</text>
</comment>
<keyword evidence="10" id="KW-1185">Reference proteome</keyword>
<evidence type="ECO:0000256" key="7">
    <source>
        <dbReference type="PIRSR" id="PIRSR000517-1"/>
    </source>
</evidence>
<comment type="pathway">
    <text evidence="6">Amino-acid degradation; L-phenylalanine degradation; acetoacetate and fumarate from L-phenylalanine: step 2/6.</text>
</comment>
<dbReference type="SUPFAM" id="SSF53383">
    <property type="entry name" value="PLP-dependent transferases"/>
    <property type="match status" value="1"/>
</dbReference>
<dbReference type="PANTHER" id="PTHR45744">
    <property type="entry name" value="TYROSINE AMINOTRANSFERASE"/>
    <property type="match status" value="1"/>
</dbReference>
<sequence>MHLPVMEWMEEIKDLPHNPDKQQIYFAIGDPTIEHKMVSDQTVDGLIDAVNSHKYDGYNSPFGIKEGRAAVSFIMSAIGPTVNEDEVILTLGGSQALYLAVTGLANPGDNILLSQPGFPYYKSAILTPNNINAKYYKIDLVNREIDIESVRASIDEKTKAILITSPHNPTGIVFKEDNLKKLLELAEEKHVPIIADEIYQKVVYDGQWQTIARLTPHVPILVCDGLSKRVHVPGWRIGWIYLGPPAIVQGGLHKALITTPDEYYANINTKIKENVHQVVLSKLNGVKGLKPYPPDAAMYMLIGLENELTEKGYDDEKFVKELIKDQSLYLLPGKMFDAPNAVRMLMSRSKEQTEDAVNRLVEFVNKIMGNAEGRLLSKSPGHQKYANSTFEEKFGHYVLVN</sequence>
<accession>A0AAD4QXS5</accession>
<dbReference type="InterPro" id="IPR015424">
    <property type="entry name" value="PyrdxlP-dep_Trfase"/>
</dbReference>
<reference evidence="9" key="1">
    <citation type="submission" date="2022-01" db="EMBL/GenBank/DDBJ databases">
        <title>Genome Sequence Resource for Two Populations of Ditylenchus destructor, the Migratory Endoparasitic Phytonematode.</title>
        <authorList>
            <person name="Zhang H."/>
            <person name="Lin R."/>
            <person name="Xie B."/>
        </authorList>
    </citation>
    <scope>NUCLEOTIDE SEQUENCE</scope>
    <source>
        <strain evidence="9">BazhouSP</strain>
    </source>
</reference>
<dbReference type="PIRSF" id="PIRSF000517">
    <property type="entry name" value="Tyr_transaminase"/>
    <property type="match status" value="1"/>
</dbReference>
<dbReference type="Gene3D" id="3.90.1150.10">
    <property type="entry name" value="Aspartate Aminotransferase, domain 1"/>
    <property type="match status" value="1"/>
</dbReference>
<dbReference type="GO" id="GO:0006572">
    <property type="term" value="P:L-tyrosine catabolic process"/>
    <property type="evidence" value="ECO:0007669"/>
    <property type="project" value="TreeGrafter"/>
</dbReference>
<organism evidence="9 10">
    <name type="scientific">Ditylenchus destructor</name>
    <dbReference type="NCBI Taxonomy" id="166010"/>
    <lineage>
        <taxon>Eukaryota</taxon>
        <taxon>Metazoa</taxon>
        <taxon>Ecdysozoa</taxon>
        <taxon>Nematoda</taxon>
        <taxon>Chromadorea</taxon>
        <taxon>Rhabditida</taxon>
        <taxon>Tylenchina</taxon>
        <taxon>Tylenchomorpha</taxon>
        <taxon>Sphaerularioidea</taxon>
        <taxon>Anguinidae</taxon>
        <taxon>Anguininae</taxon>
        <taxon>Ditylenchus</taxon>
    </lineage>
</organism>